<dbReference type="InterPro" id="IPR051396">
    <property type="entry name" value="Bact_Antivir_Def_Nuclease"/>
</dbReference>
<dbReference type="GO" id="GO:0016887">
    <property type="term" value="F:ATP hydrolysis activity"/>
    <property type="evidence" value="ECO:0007669"/>
    <property type="project" value="InterPro"/>
</dbReference>
<dbReference type="EMBL" id="AAHFKB010000018">
    <property type="protein sequence ID" value="EBV4911545.1"/>
    <property type="molecule type" value="Genomic_DNA"/>
</dbReference>
<evidence type="ECO:0000259" key="1">
    <source>
        <dbReference type="Pfam" id="PF13304"/>
    </source>
</evidence>
<dbReference type="SUPFAM" id="SSF52540">
    <property type="entry name" value="P-loop containing nucleoside triphosphate hydrolases"/>
    <property type="match status" value="1"/>
</dbReference>
<dbReference type="InterPro" id="IPR003959">
    <property type="entry name" value="ATPase_AAA_core"/>
</dbReference>
<keyword evidence="2" id="KW-0547">Nucleotide-binding</keyword>
<organism evidence="2">
    <name type="scientific">Salmonella enterica subsp. enterica serovar Kalamu</name>
    <dbReference type="NCBI Taxonomy" id="2564590"/>
    <lineage>
        <taxon>Bacteria</taxon>
        <taxon>Pseudomonadati</taxon>
        <taxon>Pseudomonadota</taxon>
        <taxon>Gammaproteobacteria</taxon>
        <taxon>Enterobacterales</taxon>
        <taxon>Enterobacteriaceae</taxon>
        <taxon>Salmonella</taxon>
    </lineage>
</organism>
<dbReference type="InterPro" id="IPR027417">
    <property type="entry name" value="P-loop_NTPase"/>
</dbReference>
<dbReference type="GO" id="GO:0005524">
    <property type="term" value="F:ATP binding"/>
    <property type="evidence" value="ECO:0007669"/>
    <property type="project" value="UniProtKB-KW"/>
</dbReference>
<comment type="caution">
    <text evidence="2">The sequence shown here is derived from an EMBL/GenBank/DDBJ whole genome shotgun (WGS) entry which is preliminary data.</text>
</comment>
<dbReference type="Pfam" id="PF13304">
    <property type="entry name" value="AAA_21"/>
    <property type="match status" value="1"/>
</dbReference>
<reference evidence="2" key="1">
    <citation type="submission" date="2018-06" db="EMBL/GenBank/DDBJ databases">
        <authorList>
            <person name="Ashton P.M."/>
            <person name="Dallman T."/>
            <person name="Nair S."/>
            <person name="De Pinna E."/>
            <person name="Peters T."/>
            <person name="Grant K."/>
        </authorList>
    </citation>
    <scope>NUCLEOTIDE SEQUENCE</scope>
    <source>
        <strain evidence="2">445985</strain>
    </source>
</reference>
<name>A0A5V8Y477_SALET</name>
<sequence>MPVIYLSFANLRKVAFTNSHHTPLPDGNILQPAQINIISGPNGSGKSTVLDILRTISDPTKLVSLGRENMRSDTTGFFRLEFDNNTILVALFTSQGIGKSHVGVMAKHSTEELIHEDIISSHSSQPFPSGYAQCMEALQQNVAYRSGHDITGLSLEKVVRYLNKDARSLPGTAASGLKENAFRYQRPPGQQSFSEYILEHCFSVSDSGPNALNVWLHDDELQSNIITIDDIPAGWKAFAGLLTWLSQQAPLTICVIEEPEVHIHPHLQRILVKRIKEITAEKCLQLFISTHSTVFLEYGIWDNIPVSLYEADGYGVKDFTRSAAFLSAMGMRPSEIFQANGVIWVEGVSDRIYIRHWLKLYCEENGLDTPIENVHYAFIPYGGAMLKHYSAESANTIQALMINKNCIFIADRDNDYDMTTPASPILLSAKTAKEAIRQNLPTWITQGYTMENYLPEPVLSTFFDVTTDKTSLKNGKTKMGVAAYFENTVSEFKGSYNSGSNLLKMIEFVINHISAWNR</sequence>
<protein>
    <submittedName>
        <fullName evidence="2">ATP-binding protein</fullName>
    </submittedName>
</protein>
<gene>
    <name evidence="2" type="ORF">DO575_14830</name>
</gene>
<feature type="domain" description="ATPase AAA-type core" evidence="1">
    <location>
        <begin position="223"/>
        <end position="297"/>
    </location>
</feature>
<dbReference type="AlphaFoldDB" id="A0A5V8Y477"/>
<accession>A0A5V8Y477</accession>
<keyword evidence="2" id="KW-0067">ATP-binding</keyword>
<evidence type="ECO:0000313" key="2">
    <source>
        <dbReference type="EMBL" id="EBV4911545.1"/>
    </source>
</evidence>
<dbReference type="PANTHER" id="PTHR43581:SF2">
    <property type="entry name" value="EXCINUCLEASE ATPASE SUBUNIT"/>
    <property type="match status" value="1"/>
</dbReference>
<dbReference type="Gene3D" id="3.40.50.300">
    <property type="entry name" value="P-loop containing nucleotide triphosphate hydrolases"/>
    <property type="match status" value="2"/>
</dbReference>
<dbReference type="PANTHER" id="PTHR43581">
    <property type="entry name" value="ATP/GTP PHOSPHATASE"/>
    <property type="match status" value="1"/>
</dbReference>
<proteinExistence type="predicted"/>